<comment type="cofactor">
    <cofactor evidence="1 11">
        <name>Mg(2+)</name>
        <dbReference type="ChEBI" id="CHEBI:18420"/>
    </cofactor>
</comment>
<dbReference type="InterPro" id="IPR036135">
    <property type="entry name" value="MoeA_linker/N_sf"/>
</dbReference>
<comment type="caution">
    <text evidence="13">The sequence shown here is derived from an EMBL/GenBank/DDBJ whole genome shotgun (WGS) entry which is preliminary data.</text>
</comment>
<dbReference type="PANTHER" id="PTHR10192:SF5">
    <property type="entry name" value="GEPHYRIN"/>
    <property type="match status" value="1"/>
</dbReference>
<dbReference type="SMART" id="SM00852">
    <property type="entry name" value="MoCF_biosynth"/>
    <property type="match status" value="1"/>
</dbReference>
<keyword evidence="6 11" id="KW-0808">Transferase</keyword>
<dbReference type="InterPro" id="IPR036688">
    <property type="entry name" value="MoeA_C_domain_IV_sf"/>
</dbReference>
<dbReference type="FunFam" id="3.40.980.10:FF:000004">
    <property type="entry name" value="Molybdopterin molybdenumtransferase"/>
    <property type="match status" value="1"/>
</dbReference>
<dbReference type="SUPFAM" id="SSF63867">
    <property type="entry name" value="MoeA C-terminal domain-like"/>
    <property type="match status" value="1"/>
</dbReference>
<evidence type="ECO:0000256" key="3">
    <source>
        <dbReference type="ARBA" id="ARBA00005046"/>
    </source>
</evidence>
<comment type="pathway">
    <text evidence="3 11">Cofactor biosynthesis; molybdopterin biosynthesis.</text>
</comment>
<evidence type="ECO:0000313" key="14">
    <source>
        <dbReference type="Proteomes" id="UP000215896"/>
    </source>
</evidence>
<evidence type="ECO:0000256" key="4">
    <source>
        <dbReference type="ARBA" id="ARBA00010763"/>
    </source>
</evidence>
<keyword evidence="8 11" id="KW-0460">Magnesium</keyword>
<comment type="similarity">
    <text evidence="4 11">Belongs to the MoeA family.</text>
</comment>
<dbReference type="CDD" id="cd00887">
    <property type="entry name" value="MoeA"/>
    <property type="match status" value="1"/>
</dbReference>
<dbReference type="Proteomes" id="UP000215896">
    <property type="component" value="Unassembled WGS sequence"/>
</dbReference>
<dbReference type="FunFam" id="2.170.190.11:FF:000001">
    <property type="entry name" value="Molybdopterin molybdenumtransferase"/>
    <property type="match status" value="1"/>
</dbReference>
<dbReference type="NCBIfam" id="TIGR00177">
    <property type="entry name" value="molyb_syn"/>
    <property type="match status" value="1"/>
</dbReference>
<accession>A0A255G6T9</accession>
<dbReference type="UniPathway" id="UPA00344"/>
<dbReference type="EC" id="2.10.1.1" evidence="11"/>
<gene>
    <name evidence="13" type="ORF">CGZ94_14595</name>
</gene>
<keyword evidence="14" id="KW-1185">Reference proteome</keyword>
<feature type="domain" description="MoaB/Mog" evidence="12">
    <location>
        <begin position="212"/>
        <end position="352"/>
    </location>
</feature>
<dbReference type="InterPro" id="IPR038987">
    <property type="entry name" value="MoeA-like"/>
</dbReference>
<dbReference type="InterPro" id="IPR005110">
    <property type="entry name" value="MoeA_linker/N"/>
</dbReference>
<evidence type="ECO:0000256" key="6">
    <source>
        <dbReference type="ARBA" id="ARBA00022679"/>
    </source>
</evidence>
<dbReference type="Pfam" id="PF00994">
    <property type="entry name" value="MoCF_biosynth"/>
    <property type="match status" value="1"/>
</dbReference>
<comment type="function">
    <text evidence="2 11">Catalyzes the insertion of molybdate into adenylated molybdopterin with the concomitant release of AMP.</text>
</comment>
<dbReference type="Gene3D" id="3.90.105.10">
    <property type="entry name" value="Molybdopterin biosynthesis moea protein, domain 2"/>
    <property type="match status" value="1"/>
</dbReference>
<dbReference type="Pfam" id="PF03453">
    <property type="entry name" value="MoeA_N"/>
    <property type="match status" value="1"/>
</dbReference>
<keyword evidence="9 11" id="KW-0501">Molybdenum cofactor biosynthesis</keyword>
<sequence length="440" mass="46366">MALFGRKKKAAPAPEVVEEVPTLPEPPAANDAGLREWQAHRQWVLDQIEPLPPFGMQVLDALGLSLCEDIEADIALPGFDNAAMDGYAVQAADTWNASENAPASLAVVGEIAAGSVADRALAPGTAMKIMTGAPVPEGADAVVQYELTDRGVEDVQIFAQIEQGKNIRLRGSDIEDGEHLMSAGTRIDSRTVGLLAGVGIDKVLVRPRPRVVVIATGTELVEPGLPLGDKGELYDSNSYMLAAAAKAAGAQVFRVGAVGDDEEEMAQIISDQLVRADLIVTSGGISQGDWDVVKAVAPSLGLVDFAQLAMQPGKPQGFGLIGEDQVPMLMLPGNPVSSFVSFEVFVRPVLRKLMGVEPLFREPVRAVTNTIIRSAPGKAQFLRGEVRTDPGGRHTVDLVGGPGSHLLGSLQKSNALVVLEPGTEVVPAGQTVTTWMLTDD</sequence>
<dbReference type="Gene3D" id="2.40.340.10">
    <property type="entry name" value="MoeA, C-terminal, domain IV"/>
    <property type="match status" value="1"/>
</dbReference>
<evidence type="ECO:0000256" key="7">
    <source>
        <dbReference type="ARBA" id="ARBA00022723"/>
    </source>
</evidence>
<evidence type="ECO:0000256" key="2">
    <source>
        <dbReference type="ARBA" id="ARBA00002901"/>
    </source>
</evidence>
<accession>A0A4R6LPB4</accession>
<reference evidence="13 14" key="1">
    <citation type="submission" date="2017-07" db="EMBL/GenBank/DDBJ databases">
        <title>Draft whole genome sequences of clinical Proprionibacteriaceae strains.</title>
        <authorList>
            <person name="Bernier A.-M."/>
            <person name="Bernard K."/>
            <person name="Domingo M.-C."/>
        </authorList>
    </citation>
    <scope>NUCLEOTIDE SEQUENCE [LARGE SCALE GENOMIC DNA]</scope>
    <source>
        <strain evidence="13 14">NML 030167</strain>
    </source>
</reference>
<dbReference type="SUPFAM" id="SSF53218">
    <property type="entry name" value="Molybdenum cofactor biosynthesis proteins"/>
    <property type="match status" value="1"/>
</dbReference>
<dbReference type="AlphaFoldDB" id="A0A255G6T9"/>
<dbReference type="GO" id="GO:0046872">
    <property type="term" value="F:metal ion binding"/>
    <property type="evidence" value="ECO:0007669"/>
    <property type="project" value="UniProtKB-UniRule"/>
</dbReference>
<keyword evidence="7 11" id="KW-0479">Metal-binding</keyword>
<dbReference type="SUPFAM" id="SSF63882">
    <property type="entry name" value="MoeA N-terminal region -like"/>
    <property type="match status" value="1"/>
</dbReference>
<evidence type="ECO:0000256" key="11">
    <source>
        <dbReference type="RuleBase" id="RU365090"/>
    </source>
</evidence>
<dbReference type="Pfam" id="PF03454">
    <property type="entry name" value="MoeA_C"/>
    <property type="match status" value="1"/>
</dbReference>
<protein>
    <recommendedName>
        <fullName evidence="11">Molybdopterin molybdenumtransferase</fullName>
        <ecNumber evidence="11">2.10.1.1</ecNumber>
    </recommendedName>
</protein>
<dbReference type="PANTHER" id="PTHR10192">
    <property type="entry name" value="MOLYBDOPTERIN BIOSYNTHESIS PROTEIN"/>
    <property type="match status" value="1"/>
</dbReference>
<name>A0A255G6T9_9ACTN</name>
<dbReference type="Gene3D" id="2.170.190.11">
    <property type="entry name" value="Molybdopterin biosynthesis moea protein, domain 3"/>
    <property type="match status" value="1"/>
</dbReference>
<dbReference type="InterPro" id="IPR036425">
    <property type="entry name" value="MoaB/Mog-like_dom_sf"/>
</dbReference>
<dbReference type="OrthoDB" id="9804758at2"/>
<dbReference type="GO" id="GO:0006777">
    <property type="term" value="P:Mo-molybdopterin cofactor biosynthetic process"/>
    <property type="evidence" value="ECO:0007669"/>
    <property type="project" value="UniProtKB-UniRule"/>
</dbReference>
<dbReference type="NCBIfam" id="NF045515">
    <property type="entry name" value="Glp_gephyrin"/>
    <property type="match status" value="1"/>
</dbReference>
<proteinExistence type="inferred from homology"/>
<evidence type="ECO:0000313" key="13">
    <source>
        <dbReference type="EMBL" id="OYO11647.1"/>
    </source>
</evidence>
<keyword evidence="5 11" id="KW-0500">Molybdenum</keyword>
<evidence type="ECO:0000256" key="10">
    <source>
        <dbReference type="ARBA" id="ARBA00047317"/>
    </source>
</evidence>
<evidence type="ECO:0000256" key="1">
    <source>
        <dbReference type="ARBA" id="ARBA00001946"/>
    </source>
</evidence>
<dbReference type="EMBL" id="NMVO01000015">
    <property type="protein sequence ID" value="OYO11647.1"/>
    <property type="molecule type" value="Genomic_DNA"/>
</dbReference>
<dbReference type="RefSeq" id="WP_094355635.1">
    <property type="nucleotide sequence ID" value="NZ_NMVK01000003.1"/>
</dbReference>
<dbReference type="InterPro" id="IPR005111">
    <property type="entry name" value="MoeA_C_domain_IV"/>
</dbReference>
<organism evidence="13 14">
    <name type="scientific">Enemella evansiae</name>
    <dbReference type="NCBI Taxonomy" id="2016499"/>
    <lineage>
        <taxon>Bacteria</taxon>
        <taxon>Bacillati</taxon>
        <taxon>Actinomycetota</taxon>
        <taxon>Actinomycetes</taxon>
        <taxon>Propionibacteriales</taxon>
        <taxon>Propionibacteriaceae</taxon>
        <taxon>Enemella</taxon>
    </lineage>
</organism>
<dbReference type="GO" id="GO:0005829">
    <property type="term" value="C:cytosol"/>
    <property type="evidence" value="ECO:0007669"/>
    <property type="project" value="TreeGrafter"/>
</dbReference>
<evidence type="ECO:0000256" key="8">
    <source>
        <dbReference type="ARBA" id="ARBA00022842"/>
    </source>
</evidence>
<evidence type="ECO:0000256" key="5">
    <source>
        <dbReference type="ARBA" id="ARBA00022505"/>
    </source>
</evidence>
<evidence type="ECO:0000256" key="9">
    <source>
        <dbReference type="ARBA" id="ARBA00023150"/>
    </source>
</evidence>
<evidence type="ECO:0000259" key="12">
    <source>
        <dbReference type="SMART" id="SM00852"/>
    </source>
</evidence>
<comment type="catalytic activity">
    <reaction evidence="10">
        <text>adenylyl-molybdopterin + molybdate = Mo-molybdopterin + AMP + H(+)</text>
        <dbReference type="Rhea" id="RHEA:35047"/>
        <dbReference type="ChEBI" id="CHEBI:15378"/>
        <dbReference type="ChEBI" id="CHEBI:36264"/>
        <dbReference type="ChEBI" id="CHEBI:62727"/>
        <dbReference type="ChEBI" id="CHEBI:71302"/>
        <dbReference type="ChEBI" id="CHEBI:456215"/>
        <dbReference type="EC" id="2.10.1.1"/>
    </reaction>
</comment>
<dbReference type="GO" id="GO:0061599">
    <property type="term" value="F:molybdopterin molybdotransferase activity"/>
    <property type="evidence" value="ECO:0007669"/>
    <property type="project" value="UniProtKB-UniRule"/>
</dbReference>
<dbReference type="Gene3D" id="3.40.980.10">
    <property type="entry name" value="MoaB/Mog-like domain"/>
    <property type="match status" value="1"/>
</dbReference>
<dbReference type="InterPro" id="IPR001453">
    <property type="entry name" value="MoaB/Mog_dom"/>
</dbReference>